<keyword evidence="5" id="KW-1185">Reference proteome</keyword>
<evidence type="ECO:0000259" key="3">
    <source>
        <dbReference type="Pfam" id="PF14258"/>
    </source>
</evidence>
<feature type="domain" description="DUF4350" evidence="3">
    <location>
        <begin position="88"/>
        <end position="273"/>
    </location>
</feature>
<keyword evidence="2" id="KW-0812">Transmembrane</keyword>
<feature type="compositionally biased region" description="Low complexity" evidence="1">
    <location>
        <begin position="1"/>
        <end position="11"/>
    </location>
</feature>
<evidence type="ECO:0000256" key="2">
    <source>
        <dbReference type="SAM" id="Phobius"/>
    </source>
</evidence>
<feature type="region of interest" description="Disordered" evidence="1">
    <location>
        <begin position="1"/>
        <end position="44"/>
    </location>
</feature>
<sequence length="446" mass="45536">MTGSAPPSAAPRRGRASRKAQASAAGPLGPTSHDAEANHPLETSVEPTARERWLRLRGPLVIVAVLVLGGVVSALLQAGTGGGPLDPRSARQPGGRALAVLLDQRGVDVRRVDTLDAAMRLAGTDTTLVVAQPDLLVSAQLDRLAGAPSRHLVLFAPGEKALTVLAPNAVPAGDALARTRVPGCALPAARRAGAVRVDGPMYRALPNSAASLCYGDGTRGGLLRLTDEPAAPAGQASADSGAGRTVDVVGMSTSFANSRLADDGNAALALNLLGGDRELVWYVPSLSDVPAPGTPGGEEPRSLTSLLPDGLRFGVGQAGVALALLMLAAARRLGPVVPEALPVVVRASEAVEGRARLYHRARARDRAAQALREATATRLSPLLGLPPNATPDALVAAVTARTGRAGTQVRGLLAAPDAGGTRPGDDGSLVRLADDLDTLEQEVRRS</sequence>
<dbReference type="Proteomes" id="UP000638648">
    <property type="component" value="Unassembled WGS sequence"/>
</dbReference>
<dbReference type="Pfam" id="PF14258">
    <property type="entry name" value="DUF4350"/>
    <property type="match status" value="1"/>
</dbReference>
<dbReference type="EMBL" id="JADBEM010000001">
    <property type="protein sequence ID" value="MBE1607836.1"/>
    <property type="molecule type" value="Genomic_DNA"/>
</dbReference>
<reference evidence="4" key="1">
    <citation type="submission" date="2020-10" db="EMBL/GenBank/DDBJ databases">
        <title>Sequencing the genomes of 1000 actinobacteria strains.</title>
        <authorList>
            <person name="Klenk H.-P."/>
        </authorList>
    </citation>
    <scope>NUCLEOTIDE SEQUENCE</scope>
    <source>
        <strain evidence="4">DSM 45354</strain>
    </source>
</reference>
<organism evidence="4 5">
    <name type="scientific">Actinopolymorpha pittospori</name>
    <dbReference type="NCBI Taxonomy" id="648752"/>
    <lineage>
        <taxon>Bacteria</taxon>
        <taxon>Bacillati</taxon>
        <taxon>Actinomycetota</taxon>
        <taxon>Actinomycetes</taxon>
        <taxon>Propionibacteriales</taxon>
        <taxon>Actinopolymorphaceae</taxon>
        <taxon>Actinopolymorpha</taxon>
    </lineage>
</organism>
<comment type="caution">
    <text evidence="4">The sequence shown here is derived from an EMBL/GenBank/DDBJ whole genome shotgun (WGS) entry which is preliminary data.</text>
</comment>
<dbReference type="InterPro" id="IPR025646">
    <property type="entry name" value="DUF4350"/>
</dbReference>
<name>A0A927MVU5_9ACTN</name>
<feature type="transmembrane region" description="Helical" evidence="2">
    <location>
        <begin position="60"/>
        <end position="79"/>
    </location>
</feature>
<dbReference type="RefSeq" id="WP_202896485.1">
    <property type="nucleotide sequence ID" value="NZ_BAABJL010000040.1"/>
</dbReference>
<accession>A0A927MVU5</accession>
<evidence type="ECO:0000313" key="4">
    <source>
        <dbReference type="EMBL" id="MBE1607836.1"/>
    </source>
</evidence>
<gene>
    <name evidence="4" type="ORF">HEB94_004684</name>
</gene>
<keyword evidence="2" id="KW-1133">Transmembrane helix</keyword>
<keyword evidence="2" id="KW-0472">Membrane</keyword>
<evidence type="ECO:0000256" key="1">
    <source>
        <dbReference type="SAM" id="MobiDB-lite"/>
    </source>
</evidence>
<proteinExistence type="predicted"/>
<dbReference type="AlphaFoldDB" id="A0A927MVU5"/>
<protein>
    <recommendedName>
        <fullName evidence="3">DUF4350 domain-containing protein</fullName>
    </recommendedName>
</protein>
<evidence type="ECO:0000313" key="5">
    <source>
        <dbReference type="Proteomes" id="UP000638648"/>
    </source>
</evidence>